<feature type="repeat" description="WD" evidence="3">
    <location>
        <begin position="518"/>
        <end position="559"/>
    </location>
</feature>
<evidence type="ECO:0000256" key="1">
    <source>
        <dbReference type="ARBA" id="ARBA00022574"/>
    </source>
</evidence>
<evidence type="ECO:0000313" key="5">
    <source>
        <dbReference type="EMBL" id="SHG89520.1"/>
    </source>
</evidence>
<keyword evidence="6" id="KW-1185">Reference proteome</keyword>
<accession>A0A1M5NJ29</accession>
<dbReference type="InterPro" id="IPR050505">
    <property type="entry name" value="WDR55/POC1"/>
</dbReference>
<keyword evidence="1 3" id="KW-0853">WD repeat</keyword>
<feature type="repeat" description="WD" evidence="3">
    <location>
        <begin position="24"/>
        <end position="65"/>
    </location>
</feature>
<dbReference type="Gene3D" id="2.130.10.10">
    <property type="entry name" value="YVTN repeat-like/Quinoprotein amine dehydrogenase"/>
    <property type="match status" value="4"/>
</dbReference>
<keyword evidence="2" id="KW-0677">Repeat</keyword>
<dbReference type="InterPro" id="IPR001680">
    <property type="entry name" value="WD40_rpt"/>
</dbReference>
<dbReference type="PROSITE" id="PS00678">
    <property type="entry name" value="WD_REPEATS_1"/>
    <property type="match status" value="7"/>
</dbReference>
<dbReference type="InterPro" id="IPR020472">
    <property type="entry name" value="WD40_PAC1"/>
</dbReference>
<protein>
    <submittedName>
        <fullName evidence="5">WD-40 repeat-containing protein</fullName>
    </submittedName>
</protein>
<dbReference type="Proteomes" id="UP000184212">
    <property type="component" value="Unassembled WGS sequence"/>
</dbReference>
<feature type="repeat" description="WD" evidence="3">
    <location>
        <begin position="392"/>
        <end position="433"/>
    </location>
</feature>
<dbReference type="AlphaFoldDB" id="A0A1M5NJ29"/>
<dbReference type="InterPro" id="IPR029030">
    <property type="entry name" value="Caspase-like_dom_sf"/>
</dbReference>
<dbReference type="PROSITE" id="PS50082">
    <property type="entry name" value="WD_REPEATS_2"/>
    <property type="match status" value="7"/>
</dbReference>
<name>A0A1M5NJ29_9BACT</name>
<gene>
    <name evidence="5" type="ORF">SAMN04488109_2370</name>
</gene>
<dbReference type="PANTHER" id="PTHR44019:SF8">
    <property type="entry name" value="POC1 CENTRIOLAR PROTEIN HOMOLOG"/>
    <property type="match status" value="1"/>
</dbReference>
<dbReference type="Gene3D" id="3.40.50.1460">
    <property type="match status" value="1"/>
</dbReference>
<dbReference type="STRING" id="947013.SAMN04488109_2370"/>
<organism evidence="5 6">
    <name type="scientific">Chryseolinea serpens</name>
    <dbReference type="NCBI Taxonomy" id="947013"/>
    <lineage>
        <taxon>Bacteria</taxon>
        <taxon>Pseudomonadati</taxon>
        <taxon>Bacteroidota</taxon>
        <taxon>Cytophagia</taxon>
        <taxon>Cytophagales</taxon>
        <taxon>Fulvivirgaceae</taxon>
        <taxon>Chryseolinea</taxon>
    </lineage>
</organism>
<dbReference type="GO" id="GO:0006508">
    <property type="term" value="P:proteolysis"/>
    <property type="evidence" value="ECO:0007669"/>
    <property type="project" value="InterPro"/>
</dbReference>
<dbReference type="SUPFAM" id="SSF52129">
    <property type="entry name" value="Caspase-like"/>
    <property type="match status" value="1"/>
</dbReference>
<dbReference type="PROSITE" id="PS50294">
    <property type="entry name" value="WD_REPEATS_REGION"/>
    <property type="match status" value="6"/>
</dbReference>
<feature type="repeat" description="WD" evidence="3">
    <location>
        <begin position="66"/>
        <end position="107"/>
    </location>
</feature>
<feature type="repeat" description="WD" evidence="3">
    <location>
        <begin position="602"/>
        <end position="643"/>
    </location>
</feature>
<dbReference type="Pfam" id="PF00400">
    <property type="entry name" value="WD40"/>
    <property type="match status" value="7"/>
</dbReference>
<dbReference type="RefSeq" id="WP_073133887.1">
    <property type="nucleotide sequence ID" value="NZ_FQWQ01000001.1"/>
</dbReference>
<dbReference type="InterPro" id="IPR036322">
    <property type="entry name" value="WD40_repeat_dom_sf"/>
</dbReference>
<sequence length="1070" mass="119203">MRLTIALFFLPFIAFSQSLETIIQKGHELAVVAVAVSADSNYVATASKDKSAKLWEMSTGREVRSFLGHEATVTSVEFSHDGKYLLTGSNDKSIRLWEVSTGREVFSLATEEYITDIAIDPKMKYFVVAGYDRTDSATVYDFASRKVLAKIPTSADQGSGSGVDIAISPDGRWVAFGEDNRVANVYQSSDWKNVHTFPYEEGSCGGCGTRTVFSPDSKILYQISENGPLRKYDLATYKLIKTYEEKVEDVTGIALSADGKILARATEKEVQVWDEASGRVVATLPAEDGEFHEITFSRDGKKLLVPCDNNTTLIWDFVKNKKEEPLTGFLNQRDRGGLNYDPNFYWESNIARYVRFKNSVLISRDGKTLIKGKFGTKVKRWDIATGKTVMEYVGHKKAVLCYDLSRDGRRLLTGGGDGKIMLWDVETGDSLKSIQTYREPIFDIHFSSDETKAVSSSWDASMKVHDLASGKLLTYLDLERYSAYSIVFHPNDLYLFSARLDNSLQMWELDTKKEVRNFTGHTDVISVIHLSSDQKTLLSASWDGSIRLWDIGTGLMTKKFKGHKGAVHTALFGMDGKTIYSAGADRTIRVWDITTGAVIRTFEGHNAEVTSLAFSPDNRMLISLSLDGVTKFWDMATGKEFFEHIHIGEKDWMVKNPEGYFNSTGDARQYIHFVSGMKTYAVDQFFNEFYRPDLLPKIFQNRGGKEESKSIQGKLKSSPPPTVKVAVIPGQPGKAEVYVRIVDNGNGVENLKLFHNGKNIPLNRDALTFPASRGQATTYKHEVNLIGGQNTFTATASNKDNVESDPQSIELFSDHATKSSTCYILAVGINQYKNSKLNLNYARTDAESFSKVMDDKSALFKNMELVTLYDTDATRPKILAALDDLSGKVSQEDVFIFYYAGHGSMVDNRFYFVPTESPRLYDASSLTKEAIDASVLQDKLKQIKALKQLIVMDACQSGGSVELLATRGASEEKAIAQLSRSAGIHVMASAGSEQFATEFRELGHGLFTYVLIKGLQGEADGAPKDGKVTIYELKSYIDDQVPEMTRKMKGNPQYPYTFSRGQDFPVVIEE</sequence>
<dbReference type="EMBL" id="FQWQ01000001">
    <property type="protein sequence ID" value="SHG89520.1"/>
    <property type="molecule type" value="Genomic_DNA"/>
</dbReference>
<feature type="repeat" description="WD" evidence="3">
    <location>
        <begin position="560"/>
        <end position="601"/>
    </location>
</feature>
<dbReference type="InterPro" id="IPR015943">
    <property type="entry name" value="WD40/YVTN_repeat-like_dom_sf"/>
</dbReference>
<dbReference type="Pfam" id="PF00656">
    <property type="entry name" value="Peptidase_C14"/>
    <property type="match status" value="1"/>
</dbReference>
<dbReference type="PANTHER" id="PTHR44019">
    <property type="entry name" value="WD REPEAT-CONTAINING PROTEIN 55"/>
    <property type="match status" value="1"/>
</dbReference>
<evidence type="ECO:0000256" key="3">
    <source>
        <dbReference type="PROSITE-ProRule" id="PRU00221"/>
    </source>
</evidence>
<dbReference type="OrthoDB" id="1492850at2"/>
<feature type="repeat" description="WD" evidence="3">
    <location>
        <begin position="476"/>
        <end position="517"/>
    </location>
</feature>
<dbReference type="InterPro" id="IPR011600">
    <property type="entry name" value="Pept_C14_caspase"/>
</dbReference>
<reference evidence="5 6" key="1">
    <citation type="submission" date="2016-11" db="EMBL/GenBank/DDBJ databases">
        <authorList>
            <person name="Jaros S."/>
            <person name="Januszkiewicz K."/>
            <person name="Wedrychowicz H."/>
        </authorList>
    </citation>
    <scope>NUCLEOTIDE SEQUENCE [LARGE SCALE GENOMIC DNA]</scope>
    <source>
        <strain evidence="5 6">DSM 24574</strain>
    </source>
</reference>
<dbReference type="SUPFAM" id="SSF50978">
    <property type="entry name" value="WD40 repeat-like"/>
    <property type="match status" value="2"/>
</dbReference>
<dbReference type="SMART" id="SM00320">
    <property type="entry name" value="WD40"/>
    <property type="match status" value="12"/>
</dbReference>
<evidence type="ECO:0000313" key="6">
    <source>
        <dbReference type="Proteomes" id="UP000184212"/>
    </source>
</evidence>
<dbReference type="CDD" id="cd00200">
    <property type="entry name" value="WD40"/>
    <property type="match status" value="2"/>
</dbReference>
<dbReference type="InterPro" id="IPR019775">
    <property type="entry name" value="WD40_repeat_CS"/>
</dbReference>
<dbReference type="GO" id="GO:0004197">
    <property type="term" value="F:cysteine-type endopeptidase activity"/>
    <property type="evidence" value="ECO:0007669"/>
    <property type="project" value="InterPro"/>
</dbReference>
<proteinExistence type="predicted"/>
<feature type="domain" description="Peptidase C14 caspase" evidence="4">
    <location>
        <begin position="825"/>
        <end position="1053"/>
    </location>
</feature>
<evidence type="ECO:0000259" key="4">
    <source>
        <dbReference type="Pfam" id="PF00656"/>
    </source>
</evidence>
<dbReference type="PRINTS" id="PR00320">
    <property type="entry name" value="GPROTEINBRPT"/>
</dbReference>
<evidence type="ECO:0000256" key="2">
    <source>
        <dbReference type="ARBA" id="ARBA00022737"/>
    </source>
</evidence>